<evidence type="ECO:0000256" key="7">
    <source>
        <dbReference type="ARBA" id="ARBA00023125"/>
    </source>
</evidence>
<dbReference type="SUPFAM" id="SSF48508">
    <property type="entry name" value="Nuclear receptor ligand-binding domain"/>
    <property type="match status" value="1"/>
</dbReference>
<evidence type="ECO:0000256" key="3">
    <source>
        <dbReference type="ARBA" id="ARBA00022723"/>
    </source>
</evidence>
<dbReference type="Proteomes" id="UP000095283">
    <property type="component" value="Unplaced"/>
</dbReference>
<dbReference type="GO" id="GO:0003700">
    <property type="term" value="F:DNA-binding transcription factor activity"/>
    <property type="evidence" value="ECO:0007669"/>
    <property type="project" value="InterPro"/>
</dbReference>
<keyword evidence="5" id="KW-0862">Zinc</keyword>
<evidence type="ECO:0000313" key="13">
    <source>
        <dbReference type="Proteomes" id="UP000095283"/>
    </source>
</evidence>
<dbReference type="InterPro" id="IPR000536">
    <property type="entry name" value="Nucl_hrmn_rcpt_lig-bd"/>
</dbReference>
<dbReference type="WBParaSite" id="Hba_11435">
    <property type="protein sequence ID" value="Hba_11435"/>
    <property type="gene ID" value="Hba_11435"/>
</dbReference>
<dbReference type="Gene3D" id="3.30.50.10">
    <property type="entry name" value="Erythroid Transcription Factor GATA-1, subunit A"/>
    <property type="match status" value="1"/>
</dbReference>
<evidence type="ECO:0000256" key="5">
    <source>
        <dbReference type="ARBA" id="ARBA00022833"/>
    </source>
</evidence>
<dbReference type="InterPro" id="IPR050274">
    <property type="entry name" value="Nuclear_hormone_rcpt_NR2"/>
</dbReference>
<dbReference type="InterPro" id="IPR035500">
    <property type="entry name" value="NHR-like_dom_sf"/>
</dbReference>
<keyword evidence="6" id="KW-0805">Transcription regulation</keyword>
<keyword evidence="9" id="KW-0675">Receptor</keyword>
<evidence type="ECO:0000313" key="14">
    <source>
        <dbReference type="WBParaSite" id="Hba_11435"/>
    </source>
</evidence>
<keyword evidence="3" id="KW-0479">Metal-binding</keyword>
<comment type="subcellular location">
    <subcellularLocation>
        <location evidence="1">Nucleus</location>
    </subcellularLocation>
</comment>
<evidence type="ECO:0000256" key="6">
    <source>
        <dbReference type="ARBA" id="ARBA00023015"/>
    </source>
</evidence>
<evidence type="ECO:0000256" key="9">
    <source>
        <dbReference type="ARBA" id="ARBA00023170"/>
    </source>
</evidence>
<dbReference type="PRINTS" id="PR00398">
    <property type="entry name" value="STRDHORMONER"/>
</dbReference>
<keyword evidence="10" id="KW-0539">Nucleus</keyword>
<proteinExistence type="inferred from homology"/>
<dbReference type="InterPro" id="IPR001723">
    <property type="entry name" value="Nuclear_hrmn_rcpt"/>
</dbReference>
<evidence type="ECO:0000259" key="12">
    <source>
        <dbReference type="PROSITE" id="PS51843"/>
    </source>
</evidence>
<dbReference type="PROSITE" id="PS51030">
    <property type="entry name" value="NUCLEAR_REC_DBD_2"/>
    <property type="match status" value="1"/>
</dbReference>
<evidence type="ECO:0000256" key="2">
    <source>
        <dbReference type="ARBA" id="ARBA00005993"/>
    </source>
</evidence>
<evidence type="ECO:0000256" key="1">
    <source>
        <dbReference type="ARBA" id="ARBA00004123"/>
    </source>
</evidence>
<protein>
    <submittedName>
        <fullName evidence="14">Ligand-binding domain of nuclear hormone receptor</fullName>
    </submittedName>
</protein>
<evidence type="ECO:0000256" key="4">
    <source>
        <dbReference type="ARBA" id="ARBA00022771"/>
    </source>
</evidence>
<feature type="domain" description="Nuclear receptor" evidence="11">
    <location>
        <begin position="64"/>
        <end position="114"/>
    </location>
</feature>
<dbReference type="PANTHER" id="PTHR24083">
    <property type="entry name" value="NUCLEAR HORMONE RECEPTOR"/>
    <property type="match status" value="1"/>
</dbReference>
<sequence length="428" mass="48815">MEILHDRRWKFYRKLGKTIPQTANANFARKIFPTAINLLRLKLLHYRLCFKQYFSLQSYSLPPGFFRRSIRKRHNYVCRFEKCCDVTKNQRNACRSCRLQKCLKAGMKSNAIQNERDTIGKRKKPEPESEELLDGLLRSEKLCQQLRSSVIKSTEQITTCYIFSSESNMFLVLCFQHQVSYDCGKVKSWRFEDDRRATLDDVGKSIHQQLVLLVEWAKSLPQFTHLSMEDQAALLKATAAQIIVLGVAFRSLSLEDSICLANDTLIPKEHAANIGDINCVVGRIIDELVVPMRRLSMDLCEYVALKAILFFNPVARAVTDPSSVENARIACLRALERRCLRSSSMGSDCRTGRLLLLLPSLQAVAQQMVEDVQLARLFGLANVDSLMQELILHDDKPDKQVIQSLASPCQMKTEEQASNTNAIAFKNE</sequence>
<dbReference type="SMART" id="SM00399">
    <property type="entry name" value="ZnF_C4"/>
    <property type="match status" value="1"/>
</dbReference>
<dbReference type="PROSITE" id="PS51843">
    <property type="entry name" value="NR_LBD"/>
    <property type="match status" value="1"/>
</dbReference>
<evidence type="ECO:0000259" key="11">
    <source>
        <dbReference type="PROSITE" id="PS51030"/>
    </source>
</evidence>
<reference evidence="14" key="1">
    <citation type="submission" date="2016-11" db="UniProtKB">
        <authorList>
            <consortium name="WormBaseParasite"/>
        </authorList>
    </citation>
    <scope>IDENTIFICATION</scope>
</reference>
<dbReference type="SUPFAM" id="SSF57716">
    <property type="entry name" value="Glucocorticoid receptor-like (DNA-binding domain)"/>
    <property type="match status" value="1"/>
</dbReference>
<dbReference type="AlphaFoldDB" id="A0A1I7X206"/>
<evidence type="ECO:0000256" key="8">
    <source>
        <dbReference type="ARBA" id="ARBA00023163"/>
    </source>
</evidence>
<dbReference type="Gene3D" id="1.10.565.10">
    <property type="entry name" value="Retinoid X Receptor"/>
    <property type="match status" value="1"/>
</dbReference>
<dbReference type="GO" id="GO:0008270">
    <property type="term" value="F:zinc ion binding"/>
    <property type="evidence" value="ECO:0007669"/>
    <property type="project" value="UniProtKB-KW"/>
</dbReference>
<dbReference type="InterPro" id="IPR001628">
    <property type="entry name" value="Znf_hrmn_rcpt"/>
</dbReference>
<comment type="similarity">
    <text evidence="2">Belongs to the nuclear hormone receptor family.</text>
</comment>
<dbReference type="InterPro" id="IPR049636">
    <property type="entry name" value="HNF4-like_DBD"/>
</dbReference>
<dbReference type="InterPro" id="IPR013088">
    <property type="entry name" value="Znf_NHR/GATA"/>
</dbReference>
<keyword evidence="7" id="KW-0238">DNA-binding</keyword>
<keyword evidence="13" id="KW-1185">Reference proteome</keyword>
<dbReference type="Pfam" id="PF00105">
    <property type="entry name" value="zf-C4"/>
    <property type="match status" value="1"/>
</dbReference>
<keyword evidence="4" id="KW-0863">Zinc-finger</keyword>
<name>A0A1I7X206_HETBA</name>
<keyword evidence="8" id="KW-0804">Transcription</keyword>
<feature type="domain" description="NR LBD" evidence="12">
    <location>
        <begin position="128"/>
        <end position="394"/>
    </location>
</feature>
<evidence type="ECO:0000256" key="10">
    <source>
        <dbReference type="ARBA" id="ARBA00023242"/>
    </source>
</evidence>
<dbReference type="GO" id="GO:0000978">
    <property type="term" value="F:RNA polymerase II cis-regulatory region sequence-specific DNA binding"/>
    <property type="evidence" value="ECO:0007669"/>
    <property type="project" value="InterPro"/>
</dbReference>
<dbReference type="Pfam" id="PF00104">
    <property type="entry name" value="Hormone_recep"/>
    <property type="match status" value="1"/>
</dbReference>
<accession>A0A1I7X206</accession>
<organism evidence="13 14">
    <name type="scientific">Heterorhabditis bacteriophora</name>
    <name type="common">Entomopathogenic nematode worm</name>
    <dbReference type="NCBI Taxonomy" id="37862"/>
    <lineage>
        <taxon>Eukaryota</taxon>
        <taxon>Metazoa</taxon>
        <taxon>Ecdysozoa</taxon>
        <taxon>Nematoda</taxon>
        <taxon>Chromadorea</taxon>
        <taxon>Rhabditida</taxon>
        <taxon>Rhabditina</taxon>
        <taxon>Rhabditomorpha</taxon>
        <taxon>Strongyloidea</taxon>
        <taxon>Heterorhabditidae</taxon>
        <taxon>Heterorhabditis</taxon>
    </lineage>
</organism>
<dbReference type="GO" id="GO:0005634">
    <property type="term" value="C:nucleus"/>
    <property type="evidence" value="ECO:0007669"/>
    <property type="project" value="UniProtKB-SubCell"/>
</dbReference>
<dbReference type="CDD" id="cd06960">
    <property type="entry name" value="NR_DBD_HNF4A"/>
    <property type="match status" value="1"/>
</dbReference>
<dbReference type="SMART" id="SM00430">
    <property type="entry name" value="HOLI"/>
    <property type="match status" value="1"/>
</dbReference>